<feature type="compositionally biased region" description="Gly residues" evidence="3">
    <location>
        <begin position="51"/>
        <end position="61"/>
    </location>
</feature>
<evidence type="ECO:0000256" key="2">
    <source>
        <dbReference type="PIRSR" id="PIRSR613078-2"/>
    </source>
</evidence>
<feature type="region of interest" description="Disordered" evidence="3">
    <location>
        <begin position="527"/>
        <end position="548"/>
    </location>
</feature>
<feature type="region of interest" description="Disordered" evidence="3">
    <location>
        <begin position="1"/>
        <end position="142"/>
    </location>
</feature>
<dbReference type="OrthoDB" id="10261749at2759"/>
<dbReference type="InterPro" id="IPR013078">
    <property type="entry name" value="His_Pase_superF_clade-1"/>
</dbReference>
<feature type="active site" description="Tele-phosphohistidine intermediate" evidence="1">
    <location>
        <position position="257"/>
    </location>
</feature>
<feature type="active site" description="Proton donor/acceptor" evidence="1">
    <location>
        <position position="349"/>
    </location>
</feature>
<dbReference type="InParanoid" id="A0A2V0NTQ9"/>
<dbReference type="PANTHER" id="PTHR46192">
    <property type="entry name" value="BROAD-RANGE ACID PHOSPHATASE DET1"/>
    <property type="match status" value="1"/>
</dbReference>
<dbReference type="InterPro" id="IPR029033">
    <property type="entry name" value="His_PPase_superfam"/>
</dbReference>
<comment type="caution">
    <text evidence="4">The sequence shown here is derived from an EMBL/GenBank/DDBJ whole genome shotgun (WGS) entry which is preliminary data.</text>
</comment>
<proteinExistence type="predicted"/>
<dbReference type="STRING" id="307507.A0A2V0NTQ9"/>
<feature type="binding site" evidence="2">
    <location>
        <begin position="256"/>
        <end position="263"/>
    </location>
    <ligand>
        <name>substrate</name>
    </ligand>
</feature>
<feature type="compositionally biased region" description="Low complexity" evidence="3">
    <location>
        <begin position="94"/>
        <end position="105"/>
    </location>
</feature>
<dbReference type="Gene3D" id="3.40.50.1240">
    <property type="entry name" value="Phosphoglycerate mutase-like"/>
    <property type="match status" value="1"/>
</dbReference>
<name>A0A2V0NTQ9_9CHLO</name>
<dbReference type="AlphaFoldDB" id="A0A2V0NTQ9"/>
<keyword evidence="5" id="KW-1185">Reference proteome</keyword>
<reference evidence="4 5" key="1">
    <citation type="journal article" date="2018" name="Sci. Rep.">
        <title>Raphidocelis subcapitata (=Pseudokirchneriella subcapitata) provides an insight into genome evolution and environmental adaptations in the Sphaeropleales.</title>
        <authorList>
            <person name="Suzuki S."/>
            <person name="Yamaguchi H."/>
            <person name="Nakajima N."/>
            <person name="Kawachi M."/>
        </authorList>
    </citation>
    <scope>NUCLEOTIDE SEQUENCE [LARGE SCALE GENOMIC DNA]</scope>
    <source>
        <strain evidence="4 5">NIES-35</strain>
    </source>
</reference>
<dbReference type="CDD" id="cd07067">
    <property type="entry name" value="HP_PGM_like"/>
    <property type="match status" value="1"/>
</dbReference>
<dbReference type="InterPro" id="IPR052765">
    <property type="entry name" value="PGM-Related"/>
</dbReference>
<accession>A0A2V0NTQ9</accession>
<feature type="binding site" evidence="2">
    <location>
        <position position="321"/>
    </location>
    <ligand>
        <name>substrate</name>
    </ligand>
</feature>
<sequence length="548" mass="59246">MRLAQAGGTKTRPSVVWRAPAAAPRPAVARSGPHCGGRRFRRAAAATPAPEGGGSGGGGGMQQHRGSGSSQHVLLDDAPGAADCPPIGDAGTLQQQQPASTRQPRPAQPPPPPQQQQQQQEQQQQEQQQQQQPASRSDAVDGLRQELSELRALVDAQRTALAAQQRALDTQARDLRQLRAELSAAPLAAPQRPLDAQLVGDPAAAAPPRPFDVQRAALSSADRRLGGEFDWRFHSTGSGAVPPDPRVLPKRIILVRHAESEGNVDASTYSFVPDPAVALSEHGHEQARAAGEAIRSVMEAATGGTDRTAYSMFFFVSPYRRCRETYNGIRSVFSPTQVAGMQEEVQLREQDFGNLQDAAQKEREKLERLKFNRFFFRFDNGESGADVYDRITQFQDHLVRDLNAGRFNRDTSLCLVTHGLALRIFLMRWFHWSVDAFLHVWNPKNAVPIVLERVDSAFAYAAHTKCLYRLSAASMAHLEGCTPAMCSTGSGPCLPDGSWVPPAALEAWECEEGPAGEEAEAVEAASGGGAPAGQWAQLGGGWEGEGIW</sequence>
<feature type="compositionally biased region" description="Gly residues" evidence="3">
    <location>
        <begin position="538"/>
        <end position="548"/>
    </location>
</feature>
<gene>
    <name evidence="4" type="ORF">Rsub_03871</name>
</gene>
<dbReference type="SUPFAM" id="SSF53254">
    <property type="entry name" value="Phosphoglycerate mutase-like"/>
    <property type="match status" value="1"/>
</dbReference>
<protein>
    <submittedName>
        <fullName evidence="4">Phosphoglycerate mutase</fullName>
    </submittedName>
</protein>
<feature type="compositionally biased region" description="Low complexity" evidence="3">
    <location>
        <begin position="15"/>
        <end position="30"/>
    </location>
</feature>
<evidence type="ECO:0000256" key="1">
    <source>
        <dbReference type="PIRSR" id="PIRSR613078-1"/>
    </source>
</evidence>
<organism evidence="4 5">
    <name type="scientific">Raphidocelis subcapitata</name>
    <dbReference type="NCBI Taxonomy" id="307507"/>
    <lineage>
        <taxon>Eukaryota</taxon>
        <taxon>Viridiplantae</taxon>
        <taxon>Chlorophyta</taxon>
        <taxon>core chlorophytes</taxon>
        <taxon>Chlorophyceae</taxon>
        <taxon>CS clade</taxon>
        <taxon>Sphaeropleales</taxon>
        <taxon>Selenastraceae</taxon>
        <taxon>Raphidocelis</taxon>
    </lineage>
</organism>
<evidence type="ECO:0000313" key="5">
    <source>
        <dbReference type="Proteomes" id="UP000247498"/>
    </source>
</evidence>
<dbReference type="Proteomes" id="UP000247498">
    <property type="component" value="Unassembled WGS sequence"/>
</dbReference>
<dbReference type="EMBL" id="BDRX01000021">
    <property type="protein sequence ID" value="GBF91016.1"/>
    <property type="molecule type" value="Genomic_DNA"/>
</dbReference>
<feature type="compositionally biased region" description="Low complexity" evidence="3">
    <location>
        <begin position="115"/>
        <end position="137"/>
    </location>
</feature>
<evidence type="ECO:0000256" key="3">
    <source>
        <dbReference type="SAM" id="MobiDB-lite"/>
    </source>
</evidence>
<evidence type="ECO:0000313" key="4">
    <source>
        <dbReference type="EMBL" id="GBF91016.1"/>
    </source>
</evidence>
<dbReference type="SMART" id="SM00855">
    <property type="entry name" value="PGAM"/>
    <property type="match status" value="1"/>
</dbReference>
<dbReference type="Pfam" id="PF00300">
    <property type="entry name" value="His_Phos_1"/>
    <property type="match status" value="1"/>
</dbReference>